<evidence type="ECO:0000256" key="1">
    <source>
        <dbReference type="ARBA" id="ARBA00004651"/>
    </source>
</evidence>
<dbReference type="InterPro" id="IPR000515">
    <property type="entry name" value="MetI-like"/>
</dbReference>
<sequence>MDYIIDAFLGAFRLILTLDSEIFTIAWFSLQVAGTATVLATVMGVPLAYVIATRHFPGKPAILTLFNTLMAMPTVVVGLFCYAFLSRRGPLGFLDLLFTPSGMIIGDLILALPLIVALTIAAVNAVDPRVQLTARALGATSRQTAWTVLLDARYALMPAVLNGFGRVIAEVGAAAMLGGNIRGYTRTLTTAIALETSKGEFALAMALGLILLTLALMVNLLLRRLQEV</sequence>
<feature type="transmembrane region" description="Helical" evidence="5">
    <location>
        <begin position="62"/>
        <end position="85"/>
    </location>
</feature>
<evidence type="ECO:0000256" key="5">
    <source>
        <dbReference type="RuleBase" id="RU363032"/>
    </source>
</evidence>
<dbReference type="GO" id="GO:0055085">
    <property type="term" value="P:transmembrane transport"/>
    <property type="evidence" value="ECO:0007669"/>
    <property type="project" value="InterPro"/>
</dbReference>
<feature type="transmembrane region" description="Helical" evidence="5">
    <location>
        <begin position="163"/>
        <end position="181"/>
    </location>
</feature>
<feature type="transmembrane region" description="Helical" evidence="5">
    <location>
        <begin position="201"/>
        <end position="222"/>
    </location>
</feature>
<dbReference type="Pfam" id="PF00528">
    <property type="entry name" value="BPD_transp_1"/>
    <property type="match status" value="1"/>
</dbReference>
<dbReference type="InterPro" id="IPR035906">
    <property type="entry name" value="MetI-like_sf"/>
</dbReference>
<dbReference type="InterPro" id="IPR049783">
    <property type="entry name" value="ABC_perm_TupB-like"/>
</dbReference>
<gene>
    <name evidence="7" type="ORF">ETSY1_41500</name>
</gene>
<keyword evidence="4 5" id="KW-0472">Membrane</keyword>
<keyword evidence="8" id="KW-1185">Reference proteome</keyword>
<feature type="transmembrane region" description="Helical" evidence="5">
    <location>
        <begin position="105"/>
        <end position="126"/>
    </location>
</feature>
<dbReference type="EMBL" id="AZHW01001343">
    <property type="protein sequence ID" value="ETW92927.1"/>
    <property type="molecule type" value="Genomic_DNA"/>
</dbReference>
<comment type="similarity">
    <text evidence="5">Belongs to the binding-protein-dependent transport system permease family.</text>
</comment>
<dbReference type="HOGENOM" id="CLU_016047_14_2_7"/>
<reference evidence="7 8" key="1">
    <citation type="journal article" date="2014" name="Nature">
        <title>An environmental bacterial taxon with a large and distinct metabolic repertoire.</title>
        <authorList>
            <person name="Wilson M.C."/>
            <person name="Mori T."/>
            <person name="Ruckert C."/>
            <person name="Uria A.R."/>
            <person name="Helf M.J."/>
            <person name="Takada K."/>
            <person name="Gernert C."/>
            <person name="Steffens U.A."/>
            <person name="Heycke N."/>
            <person name="Schmitt S."/>
            <person name="Rinke C."/>
            <person name="Helfrich E.J."/>
            <person name="Brachmann A.O."/>
            <person name="Gurgui C."/>
            <person name="Wakimoto T."/>
            <person name="Kracht M."/>
            <person name="Crusemann M."/>
            <person name="Hentschel U."/>
            <person name="Abe I."/>
            <person name="Matsunaga S."/>
            <person name="Kalinowski J."/>
            <person name="Takeyama H."/>
            <person name="Piel J."/>
        </authorList>
    </citation>
    <scope>NUCLEOTIDE SEQUENCE [LARGE SCALE GENOMIC DNA]</scope>
    <source>
        <strain evidence="8">TSY1</strain>
    </source>
</reference>
<evidence type="ECO:0000256" key="2">
    <source>
        <dbReference type="ARBA" id="ARBA00022692"/>
    </source>
</evidence>
<dbReference type="PANTHER" id="PTHR43632">
    <property type="entry name" value="PERMEASE COMPONENT OF TUNGSTATE ABC TRANSPORTER"/>
    <property type="match status" value="1"/>
</dbReference>
<dbReference type="CDD" id="cd06261">
    <property type="entry name" value="TM_PBP2"/>
    <property type="match status" value="1"/>
</dbReference>
<dbReference type="PATRIC" id="fig|1429438.4.peg.7768"/>
<proteinExistence type="inferred from homology"/>
<comment type="caution">
    <text evidence="7">The sequence shown here is derived from an EMBL/GenBank/DDBJ whole genome shotgun (WGS) entry which is preliminary data.</text>
</comment>
<dbReference type="NCBIfam" id="NF038017">
    <property type="entry name" value="ABC_perm1"/>
    <property type="match status" value="1"/>
</dbReference>
<evidence type="ECO:0000313" key="7">
    <source>
        <dbReference type="EMBL" id="ETW92927.1"/>
    </source>
</evidence>
<feature type="transmembrane region" description="Helical" evidence="5">
    <location>
        <begin position="25"/>
        <end position="50"/>
    </location>
</feature>
<dbReference type="PROSITE" id="PS50928">
    <property type="entry name" value="ABC_TM1"/>
    <property type="match status" value="1"/>
</dbReference>
<organism evidence="7 8">
    <name type="scientific">Entotheonella factor</name>
    <dbReference type="NCBI Taxonomy" id="1429438"/>
    <lineage>
        <taxon>Bacteria</taxon>
        <taxon>Pseudomonadati</taxon>
        <taxon>Nitrospinota/Tectimicrobiota group</taxon>
        <taxon>Candidatus Tectimicrobiota</taxon>
        <taxon>Candidatus Entotheonellia</taxon>
        <taxon>Candidatus Entotheonellales</taxon>
        <taxon>Candidatus Entotheonellaceae</taxon>
        <taxon>Candidatus Entotheonella</taxon>
    </lineage>
</organism>
<protein>
    <submittedName>
        <fullName evidence="7">ABC transporter permease</fullName>
    </submittedName>
</protein>
<accession>W4L4F0</accession>
<keyword evidence="3 5" id="KW-1133">Transmembrane helix</keyword>
<evidence type="ECO:0000256" key="3">
    <source>
        <dbReference type="ARBA" id="ARBA00022989"/>
    </source>
</evidence>
<dbReference type="SUPFAM" id="SSF161098">
    <property type="entry name" value="MetI-like"/>
    <property type="match status" value="1"/>
</dbReference>
<keyword evidence="2 5" id="KW-0812">Transmembrane</keyword>
<feature type="domain" description="ABC transmembrane type-1" evidence="6">
    <location>
        <begin position="26"/>
        <end position="222"/>
    </location>
</feature>
<name>W4L4F0_ENTF1</name>
<keyword evidence="5" id="KW-0813">Transport</keyword>
<dbReference type="GO" id="GO:0005886">
    <property type="term" value="C:plasma membrane"/>
    <property type="evidence" value="ECO:0007669"/>
    <property type="project" value="UniProtKB-SubCell"/>
</dbReference>
<evidence type="ECO:0000256" key="4">
    <source>
        <dbReference type="ARBA" id="ARBA00023136"/>
    </source>
</evidence>
<evidence type="ECO:0000259" key="6">
    <source>
        <dbReference type="PROSITE" id="PS50928"/>
    </source>
</evidence>
<evidence type="ECO:0000313" key="8">
    <source>
        <dbReference type="Proteomes" id="UP000019141"/>
    </source>
</evidence>
<comment type="subcellular location">
    <subcellularLocation>
        <location evidence="1 5">Cell membrane</location>
        <topology evidence="1 5">Multi-pass membrane protein</topology>
    </subcellularLocation>
</comment>
<dbReference type="Gene3D" id="1.10.3720.10">
    <property type="entry name" value="MetI-like"/>
    <property type="match status" value="1"/>
</dbReference>
<dbReference type="Proteomes" id="UP000019141">
    <property type="component" value="Unassembled WGS sequence"/>
</dbReference>
<dbReference type="PANTHER" id="PTHR43632:SF1">
    <property type="entry name" value="PERMEASE COMPONENT OF TUNGSTATE ABC TRANSPORTER"/>
    <property type="match status" value="1"/>
</dbReference>
<dbReference type="AlphaFoldDB" id="W4L4F0"/>